<keyword evidence="2" id="KW-1185">Reference proteome</keyword>
<reference evidence="1 2" key="1">
    <citation type="submission" date="2018-04" db="EMBL/GenBank/DDBJ databases">
        <title>The genome of golden apple snail Pomacea canaliculata provides insight into stress tolerance and invasive adaptation.</title>
        <authorList>
            <person name="Liu C."/>
            <person name="Liu B."/>
            <person name="Ren Y."/>
            <person name="Zhang Y."/>
            <person name="Wang H."/>
            <person name="Li S."/>
            <person name="Jiang F."/>
            <person name="Yin L."/>
            <person name="Zhang G."/>
            <person name="Qian W."/>
            <person name="Fan W."/>
        </authorList>
    </citation>
    <scope>NUCLEOTIDE SEQUENCE [LARGE SCALE GENOMIC DNA]</scope>
    <source>
        <strain evidence="1">SZHN2017</strain>
        <tissue evidence="1">Muscle</tissue>
    </source>
</reference>
<organism evidence="1 2">
    <name type="scientific">Pomacea canaliculata</name>
    <name type="common">Golden apple snail</name>
    <dbReference type="NCBI Taxonomy" id="400727"/>
    <lineage>
        <taxon>Eukaryota</taxon>
        <taxon>Metazoa</taxon>
        <taxon>Spiralia</taxon>
        <taxon>Lophotrochozoa</taxon>
        <taxon>Mollusca</taxon>
        <taxon>Gastropoda</taxon>
        <taxon>Caenogastropoda</taxon>
        <taxon>Architaenioglossa</taxon>
        <taxon>Ampullarioidea</taxon>
        <taxon>Ampullariidae</taxon>
        <taxon>Pomacea</taxon>
    </lineage>
</organism>
<dbReference type="Proteomes" id="UP000245119">
    <property type="component" value="Linkage Group LG9"/>
</dbReference>
<dbReference type="EMBL" id="PZQS01000009">
    <property type="protein sequence ID" value="PVD24298.1"/>
    <property type="molecule type" value="Genomic_DNA"/>
</dbReference>
<evidence type="ECO:0000313" key="1">
    <source>
        <dbReference type="EMBL" id="PVD24298.1"/>
    </source>
</evidence>
<sequence>MSDISWWGGGSKDAGWWRDNKAGIPLYCSGCVYGYKARLSRRRAMLHGNKALPTPPLHDNQEYSVENPAAAAVCECCAALCRDNTRPQVATPLPARDLSKV</sequence>
<evidence type="ECO:0000313" key="2">
    <source>
        <dbReference type="Proteomes" id="UP000245119"/>
    </source>
</evidence>
<protein>
    <submittedName>
        <fullName evidence="1">Uncharacterized protein</fullName>
    </submittedName>
</protein>
<dbReference type="AlphaFoldDB" id="A0A2T7NT07"/>
<gene>
    <name evidence="1" type="ORF">C0Q70_14769</name>
</gene>
<name>A0A2T7NT07_POMCA</name>
<proteinExistence type="predicted"/>
<accession>A0A2T7NT07</accession>
<comment type="caution">
    <text evidence="1">The sequence shown here is derived from an EMBL/GenBank/DDBJ whole genome shotgun (WGS) entry which is preliminary data.</text>
</comment>